<keyword evidence="1" id="KW-0808">Transferase</keyword>
<gene>
    <name evidence="1" type="ORF">EPJ76_11920</name>
</gene>
<evidence type="ECO:0000313" key="2">
    <source>
        <dbReference type="Proteomes" id="UP000322327"/>
    </source>
</evidence>
<dbReference type="AlphaFoldDB" id="A0A5C8FUR3"/>
<proteinExistence type="predicted"/>
<dbReference type="RefSeq" id="WP_147532062.1">
    <property type="nucleotide sequence ID" value="NZ_SAYI01000023.1"/>
</dbReference>
<dbReference type="EMBL" id="SAYI01000023">
    <property type="protein sequence ID" value="TXJ53408.1"/>
    <property type="molecule type" value="Genomic_DNA"/>
</dbReference>
<accession>A0A5C8FUR3</accession>
<evidence type="ECO:0000313" key="1">
    <source>
        <dbReference type="EMBL" id="TXJ53408.1"/>
    </source>
</evidence>
<reference evidence="1 2" key="1">
    <citation type="journal article" date="1992" name="Lakartidningen">
        <title>[Penicillin V and not amoxicillin is the first choice preparation in acute otitis].</title>
        <authorList>
            <person name="Kamme C."/>
            <person name="Lundgren K."/>
            <person name="Prellner K."/>
        </authorList>
    </citation>
    <scope>NUCLEOTIDE SEQUENCE [LARGE SCALE GENOMIC DNA]</scope>
    <source>
        <strain evidence="1 2">PC3053II</strain>
    </source>
</reference>
<dbReference type="Proteomes" id="UP000322327">
    <property type="component" value="Unassembled WGS sequence"/>
</dbReference>
<sequence>MGVIKNSKCILCGYEGEMKIKSFVEKRNIIKCPNCEVQFMYPFPTDEEINNIYSREYFSSWGIGEGETVEVADMKRNTFKHILNGIIPYVNNGNILDIGTATGFLLEEAEKLGFNAYGIEISEYASSIAKNKFGKEKIYNGTLETCSFKNNYFNLITMCDVIEHVKDPISTMKVVNRLLNTTNSNGGGVLYDYYS</sequence>
<organism evidence="1 2">
    <name type="scientific">Brachyspira aalborgi</name>
    <dbReference type="NCBI Taxonomy" id="29522"/>
    <lineage>
        <taxon>Bacteria</taxon>
        <taxon>Pseudomonadati</taxon>
        <taxon>Spirochaetota</taxon>
        <taxon>Spirochaetia</taxon>
        <taxon>Brachyspirales</taxon>
        <taxon>Brachyspiraceae</taxon>
        <taxon>Brachyspira</taxon>
    </lineage>
</organism>
<protein>
    <submittedName>
        <fullName evidence="1">Class I SAM-dependent methyltransferase</fullName>
    </submittedName>
</protein>
<dbReference type="Pfam" id="PF13489">
    <property type="entry name" value="Methyltransf_23"/>
    <property type="match status" value="1"/>
</dbReference>
<comment type="caution">
    <text evidence="1">The sequence shown here is derived from an EMBL/GenBank/DDBJ whole genome shotgun (WGS) entry which is preliminary data.</text>
</comment>
<dbReference type="Gene3D" id="3.40.50.150">
    <property type="entry name" value="Vaccinia Virus protein VP39"/>
    <property type="match status" value="1"/>
</dbReference>
<dbReference type="GO" id="GO:0032259">
    <property type="term" value="P:methylation"/>
    <property type="evidence" value="ECO:0007669"/>
    <property type="project" value="UniProtKB-KW"/>
</dbReference>
<dbReference type="GO" id="GO:0008168">
    <property type="term" value="F:methyltransferase activity"/>
    <property type="evidence" value="ECO:0007669"/>
    <property type="project" value="UniProtKB-KW"/>
</dbReference>
<dbReference type="PANTHER" id="PTHR43861:SF6">
    <property type="entry name" value="METHYLTRANSFERASE TYPE 11"/>
    <property type="match status" value="1"/>
</dbReference>
<dbReference type="PANTHER" id="PTHR43861">
    <property type="entry name" value="TRANS-ACONITATE 2-METHYLTRANSFERASE-RELATED"/>
    <property type="match status" value="1"/>
</dbReference>
<dbReference type="SUPFAM" id="SSF53335">
    <property type="entry name" value="S-adenosyl-L-methionine-dependent methyltransferases"/>
    <property type="match status" value="1"/>
</dbReference>
<name>A0A5C8FUR3_9SPIR</name>
<dbReference type="CDD" id="cd02440">
    <property type="entry name" value="AdoMet_MTases"/>
    <property type="match status" value="1"/>
</dbReference>
<keyword evidence="1" id="KW-0489">Methyltransferase</keyword>
<dbReference type="InterPro" id="IPR029063">
    <property type="entry name" value="SAM-dependent_MTases_sf"/>
</dbReference>